<evidence type="ECO:0000313" key="2">
    <source>
        <dbReference type="Proteomes" id="UP000003423"/>
    </source>
</evidence>
<name>I3D502_9ARCH</name>
<keyword evidence="2" id="KW-1185">Reference proteome</keyword>
<gene>
    <name evidence="1" type="ORF">BD31_I0258</name>
</gene>
<dbReference type="RefSeq" id="WP_008297162.1">
    <property type="nucleotide sequence ID" value="NZ_AEXL02000023.1"/>
</dbReference>
<proteinExistence type="predicted"/>
<dbReference type="OrthoDB" id="1671at2157"/>
<dbReference type="Proteomes" id="UP000003423">
    <property type="component" value="Unassembled WGS sequence"/>
</dbReference>
<evidence type="ECO:0000313" key="1">
    <source>
        <dbReference type="EMBL" id="EIJ66795.1"/>
    </source>
</evidence>
<comment type="caution">
    <text evidence="1">The sequence shown here is derived from an EMBL/GenBank/DDBJ whole genome shotgun (WGS) entry which is preliminary data.</text>
</comment>
<evidence type="ECO:0008006" key="3">
    <source>
        <dbReference type="Google" id="ProtNLM"/>
    </source>
</evidence>
<sequence length="184" mass="21922">MNEIFGFDLPDKSKELTDKEYVDLVNRIRGNFLSYVSVLDTTLTMIISDLFLRDKNDFSLWVKTVFDEDRTASFGTKIVWLARIMKNHSVFKNEINESDRIKIQQKLNEIREIRNDFAHNFAHNKKINKENVKNRIIQLYDFEDGITTSKNFRMDEIMSLINNPWIVTELEKIQILTKKIREKQ</sequence>
<accession>I3D502</accession>
<reference evidence="1 2" key="1">
    <citation type="journal article" date="2012" name="J. Bacteriol.">
        <title>Genome sequence of "Candidatus Nitrosopumilus salaria" BD31, an ammonia-oxidizing archaeon from the San Francisco Bay estuary.</title>
        <authorList>
            <person name="Mosier A.C."/>
            <person name="Allen E.E."/>
            <person name="Kim M."/>
            <person name="Ferriera S."/>
            <person name="Francis C.A."/>
        </authorList>
    </citation>
    <scope>NUCLEOTIDE SEQUENCE [LARGE SCALE GENOMIC DNA]</scope>
    <source>
        <strain evidence="1 2">BD31</strain>
    </source>
</reference>
<organism evidence="1 2">
    <name type="scientific">Candidatus Nitrosopumilus salarius BD31</name>
    <dbReference type="NCBI Taxonomy" id="859350"/>
    <lineage>
        <taxon>Archaea</taxon>
        <taxon>Nitrososphaerota</taxon>
        <taxon>Nitrososphaeria</taxon>
        <taxon>Nitrosopumilales</taxon>
        <taxon>Nitrosopumilaceae</taxon>
        <taxon>Nitrosopumilus</taxon>
    </lineage>
</organism>
<protein>
    <recommendedName>
        <fullName evidence="3">Apea-like HEPN domain-containing protein</fullName>
    </recommendedName>
</protein>
<dbReference type="PATRIC" id="fig|859350.6.peg.209"/>
<dbReference type="AlphaFoldDB" id="I3D502"/>
<dbReference type="EMBL" id="AEXL02000023">
    <property type="protein sequence ID" value="EIJ66795.1"/>
    <property type="molecule type" value="Genomic_DNA"/>
</dbReference>